<reference evidence="1" key="1">
    <citation type="submission" date="2022-10" db="EMBL/GenBank/DDBJ databases">
        <title>Genome Sequence of Xylaria curta.</title>
        <authorList>
            <person name="Buettner E."/>
        </authorList>
    </citation>
    <scope>NUCLEOTIDE SEQUENCE</scope>
    <source>
        <strain evidence="1">Babe10</strain>
    </source>
</reference>
<comment type="caution">
    <text evidence="1">The sequence shown here is derived from an EMBL/GenBank/DDBJ whole genome shotgun (WGS) entry which is preliminary data.</text>
</comment>
<keyword evidence="2" id="KW-1185">Reference proteome</keyword>
<gene>
    <name evidence="1" type="ORF">NUW58_g1003</name>
</gene>
<dbReference type="Proteomes" id="UP001143856">
    <property type="component" value="Unassembled WGS sequence"/>
</dbReference>
<protein>
    <submittedName>
        <fullName evidence="1">Uncharacterized protein</fullName>
    </submittedName>
</protein>
<organism evidence="1 2">
    <name type="scientific">Xylaria curta</name>
    <dbReference type="NCBI Taxonomy" id="42375"/>
    <lineage>
        <taxon>Eukaryota</taxon>
        <taxon>Fungi</taxon>
        <taxon>Dikarya</taxon>
        <taxon>Ascomycota</taxon>
        <taxon>Pezizomycotina</taxon>
        <taxon>Sordariomycetes</taxon>
        <taxon>Xylariomycetidae</taxon>
        <taxon>Xylariales</taxon>
        <taxon>Xylariaceae</taxon>
        <taxon>Xylaria</taxon>
    </lineage>
</organism>
<accession>A0ACC1PNH0</accession>
<dbReference type="EMBL" id="JAPDGR010000099">
    <property type="protein sequence ID" value="KAJ2996331.1"/>
    <property type="molecule type" value="Genomic_DNA"/>
</dbReference>
<sequence>MSFEFLRKTAAPKIHKAIVELLNLWRLKAVTIHKDQPFNALEDLKNAALDAIWVAMIGDEPGMTRHEIEKLKRRLDNQPTNFDKKELPDSTFINEEVTYIRQTIVRNPNTLAPKWA</sequence>
<evidence type="ECO:0000313" key="2">
    <source>
        <dbReference type="Proteomes" id="UP001143856"/>
    </source>
</evidence>
<proteinExistence type="predicted"/>
<name>A0ACC1PNH0_9PEZI</name>
<evidence type="ECO:0000313" key="1">
    <source>
        <dbReference type="EMBL" id="KAJ2996331.1"/>
    </source>
</evidence>